<keyword evidence="3" id="KW-0862">Zinc</keyword>
<dbReference type="PANTHER" id="PTHR45798:SF97">
    <property type="entry name" value="ALCOHOL-SENSITIVE RING FINGER PROTEIN 1"/>
    <property type="match status" value="1"/>
</dbReference>
<keyword evidence="2 4" id="KW-0863">Zinc-finger</keyword>
<evidence type="ECO:0000256" key="2">
    <source>
        <dbReference type="ARBA" id="ARBA00022771"/>
    </source>
</evidence>
<comment type="caution">
    <text evidence="6">The sequence shown here is derived from an EMBL/GenBank/DDBJ whole genome shotgun (WGS) entry which is preliminary data.</text>
</comment>
<evidence type="ECO:0000313" key="7">
    <source>
        <dbReference type="Proteomes" id="UP001152484"/>
    </source>
</evidence>
<protein>
    <recommendedName>
        <fullName evidence="5">RING-type domain-containing protein</fullName>
    </recommendedName>
</protein>
<proteinExistence type="predicted"/>
<reference evidence="6" key="1">
    <citation type="submission" date="2022-07" db="EMBL/GenBank/DDBJ databases">
        <authorList>
            <person name="Macas J."/>
            <person name="Novak P."/>
            <person name="Neumann P."/>
        </authorList>
    </citation>
    <scope>NUCLEOTIDE SEQUENCE</scope>
</reference>
<dbReference type="Proteomes" id="UP001152484">
    <property type="component" value="Unassembled WGS sequence"/>
</dbReference>
<dbReference type="OrthoDB" id="1245165at2759"/>
<name>A0A9P0ZKN9_CUSEU</name>
<evidence type="ECO:0000256" key="4">
    <source>
        <dbReference type="PROSITE-ProRule" id="PRU00175"/>
    </source>
</evidence>
<gene>
    <name evidence="6" type="ORF">CEURO_LOCUS15884</name>
</gene>
<dbReference type="InterPro" id="IPR013083">
    <property type="entry name" value="Znf_RING/FYVE/PHD"/>
</dbReference>
<keyword evidence="1" id="KW-0479">Metal-binding</keyword>
<sequence>MEEHQYTTTFILSEDDAALTATCGADSRRHCHVHFTYEIVGLESYEDSHTLCVFSDLLHAPEEQRHDLFWEELATIWPIDDEAIIHSIADAVIARVALQSVSSVRVDIRTTAYDEVYDDALDNFPAAAEPVVSLEVIQMSLKRKRVEECGEEGVVCSICLDGVSSGAEVAVMPCNHSSFHLDCLFTWLHRNRSCPLCRRQISVCDS</sequence>
<dbReference type="Gene3D" id="3.30.40.10">
    <property type="entry name" value="Zinc/RING finger domain, C3HC4 (zinc finger)"/>
    <property type="match status" value="1"/>
</dbReference>
<dbReference type="SUPFAM" id="SSF57850">
    <property type="entry name" value="RING/U-box"/>
    <property type="match status" value="1"/>
</dbReference>
<dbReference type="SMART" id="SM00744">
    <property type="entry name" value="RINGv"/>
    <property type="match status" value="1"/>
</dbReference>
<dbReference type="InterPro" id="IPR052788">
    <property type="entry name" value="RING-type_E3_ligase_ATL"/>
</dbReference>
<keyword evidence="7" id="KW-1185">Reference proteome</keyword>
<accession>A0A9P0ZKN9</accession>
<dbReference type="PROSITE" id="PS50089">
    <property type="entry name" value="ZF_RING_2"/>
    <property type="match status" value="1"/>
</dbReference>
<dbReference type="EMBL" id="CAMAPE010000041">
    <property type="protein sequence ID" value="CAH9102705.1"/>
    <property type="molecule type" value="Genomic_DNA"/>
</dbReference>
<evidence type="ECO:0000256" key="1">
    <source>
        <dbReference type="ARBA" id="ARBA00022723"/>
    </source>
</evidence>
<evidence type="ECO:0000259" key="5">
    <source>
        <dbReference type="PROSITE" id="PS50089"/>
    </source>
</evidence>
<dbReference type="PANTHER" id="PTHR45798">
    <property type="entry name" value="RING-H2 FINGER PROTEIN ATL61-RELATED-RELATED"/>
    <property type="match status" value="1"/>
</dbReference>
<dbReference type="Pfam" id="PF13639">
    <property type="entry name" value="zf-RING_2"/>
    <property type="match status" value="1"/>
</dbReference>
<dbReference type="InterPro" id="IPR001841">
    <property type="entry name" value="Znf_RING"/>
</dbReference>
<evidence type="ECO:0000313" key="6">
    <source>
        <dbReference type="EMBL" id="CAH9102705.1"/>
    </source>
</evidence>
<organism evidence="6 7">
    <name type="scientific">Cuscuta europaea</name>
    <name type="common">European dodder</name>
    <dbReference type="NCBI Taxonomy" id="41803"/>
    <lineage>
        <taxon>Eukaryota</taxon>
        <taxon>Viridiplantae</taxon>
        <taxon>Streptophyta</taxon>
        <taxon>Embryophyta</taxon>
        <taxon>Tracheophyta</taxon>
        <taxon>Spermatophyta</taxon>
        <taxon>Magnoliopsida</taxon>
        <taxon>eudicotyledons</taxon>
        <taxon>Gunneridae</taxon>
        <taxon>Pentapetalae</taxon>
        <taxon>asterids</taxon>
        <taxon>lamiids</taxon>
        <taxon>Solanales</taxon>
        <taxon>Convolvulaceae</taxon>
        <taxon>Cuscuteae</taxon>
        <taxon>Cuscuta</taxon>
        <taxon>Cuscuta subgen. Cuscuta</taxon>
    </lineage>
</organism>
<dbReference type="SMART" id="SM00184">
    <property type="entry name" value="RING"/>
    <property type="match status" value="1"/>
</dbReference>
<evidence type="ECO:0000256" key="3">
    <source>
        <dbReference type="ARBA" id="ARBA00022833"/>
    </source>
</evidence>
<dbReference type="InterPro" id="IPR011016">
    <property type="entry name" value="Znf_RING-CH"/>
</dbReference>
<feature type="domain" description="RING-type" evidence="5">
    <location>
        <begin position="156"/>
        <end position="198"/>
    </location>
</feature>
<dbReference type="AlphaFoldDB" id="A0A9P0ZKN9"/>
<dbReference type="GO" id="GO:0008270">
    <property type="term" value="F:zinc ion binding"/>
    <property type="evidence" value="ECO:0007669"/>
    <property type="project" value="UniProtKB-KW"/>
</dbReference>